<evidence type="ECO:0000256" key="4">
    <source>
        <dbReference type="ARBA" id="ARBA00023172"/>
    </source>
</evidence>
<sequence length="446" mass="50339">MDFTAIFLLIIGLGIGFVLGWLFKKSKETEVENINDTEALNQEIAVLKSRIEAAAENYKEQRQKIEDLSSQKDELLSTNAQLAANNQNVEEKLSEQKKEIEKLQEKFTLEFENVANKLLKQNSSEFAESNQKRLDEILKPLRENIKNFEQKVDDKYEKELKERTSLMEQVKTLSDLNQQMRTDAQNLTKALKGDSKAQGNWGEFILEKVLESSGLVKDQEYVTQHHTTNDEGGRIYPDVVINLPDDKHIVVDSKVSITAYTNYLEAETEEEQLSLIKAHIVSVKSHIVGLSEKNYSNAVGINSPDFVLMFMPSEPSFSFTLQADASLYNYAWDRKIVIVSPTTLLATLKTIASVWKQEKQTKNALDIAKQSGALYDKFVGFLEDLEKIERGLSTAKVAYDGAVNKLKTGSGNIIRRVEGIKKLGAKATKNIPSSFNDDDDIELLED</sequence>
<comment type="function">
    <text evidence="1">Involved in DNA recombination.</text>
</comment>
<keyword evidence="3 5" id="KW-0175">Coiled coil</keyword>
<evidence type="ECO:0000256" key="6">
    <source>
        <dbReference type="SAM" id="Phobius"/>
    </source>
</evidence>
<evidence type="ECO:0000256" key="1">
    <source>
        <dbReference type="ARBA" id="ARBA00003416"/>
    </source>
</evidence>
<dbReference type="EMBL" id="VOOS01000003">
    <property type="protein sequence ID" value="TXB65364.1"/>
    <property type="molecule type" value="Genomic_DNA"/>
</dbReference>
<feature type="transmembrane region" description="Helical" evidence="6">
    <location>
        <begin position="6"/>
        <end position="23"/>
    </location>
</feature>
<keyword evidence="4" id="KW-0233">DNA recombination</keyword>
<dbReference type="RefSeq" id="WP_147100331.1">
    <property type="nucleotide sequence ID" value="NZ_VOOS01000003.1"/>
</dbReference>
<accession>A0A5C6RTR4</accession>
<protein>
    <submittedName>
        <fullName evidence="7">DNA recombination protein RmuC</fullName>
    </submittedName>
</protein>
<comment type="caution">
    <text evidence="7">The sequence shown here is derived from an EMBL/GenBank/DDBJ whole genome shotgun (WGS) entry which is preliminary data.</text>
</comment>
<evidence type="ECO:0000313" key="7">
    <source>
        <dbReference type="EMBL" id="TXB65364.1"/>
    </source>
</evidence>
<reference evidence="7 8" key="1">
    <citation type="submission" date="2019-08" db="EMBL/GenBank/DDBJ databases">
        <title>Genome of Vicingus serpentipes NCIMB 15042.</title>
        <authorList>
            <person name="Bowman J.P."/>
        </authorList>
    </citation>
    <scope>NUCLEOTIDE SEQUENCE [LARGE SCALE GENOMIC DNA]</scope>
    <source>
        <strain evidence="7 8">NCIMB 15042</strain>
    </source>
</reference>
<dbReference type="PANTHER" id="PTHR30563">
    <property type="entry name" value="DNA RECOMBINATION PROTEIN RMUC"/>
    <property type="match status" value="1"/>
</dbReference>
<dbReference type="AlphaFoldDB" id="A0A5C6RTR4"/>
<gene>
    <name evidence="7" type="primary">rmuC</name>
    <name evidence="7" type="ORF">FRY74_08045</name>
</gene>
<feature type="coiled-coil region" evidence="5">
    <location>
        <begin position="37"/>
        <end position="113"/>
    </location>
</feature>
<evidence type="ECO:0000256" key="3">
    <source>
        <dbReference type="ARBA" id="ARBA00023054"/>
    </source>
</evidence>
<dbReference type="Pfam" id="PF02646">
    <property type="entry name" value="RmuC"/>
    <property type="match status" value="1"/>
</dbReference>
<dbReference type="Proteomes" id="UP000321721">
    <property type="component" value="Unassembled WGS sequence"/>
</dbReference>
<evidence type="ECO:0000313" key="8">
    <source>
        <dbReference type="Proteomes" id="UP000321721"/>
    </source>
</evidence>
<dbReference type="PANTHER" id="PTHR30563:SF0">
    <property type="entry name" value="DNA RECOMBINATION PROTEIN RMUC"/>
    <property type="match status" value="1"/>
</dbReference>
<dbReference type="InterPro" id="IPR003798">
    <property type="entry name" value="DNA_recombination_RmuC"/>
</dbReference>
<evidence type="ECO:0000256" key="5">
    <source>
        <dbReference type="SAM" id="Coils"/>
    </source>
</evidence>
<keyword evidence="6" id="KW-0472">Membrane</keyword>
<keyword evidence="6" id="KW-1133">Transmembrane helix</keyword>
<comment type="similarity">
    <text evidence="2">Belongs to the RmuC family.</text>
</comment>
<dbReference type="GO" id="GO:0006310">
    <property type="term" value="P:DNA recombination"/>
    <property type="evidence" value="ECO:0007669"/>
    <property type="project" value="UniProtKB-KW"/>
</dbReference>
<dbReference type="OrthoDB" id="370725at2"/>
<name>A0A5C6RTR4_9FLAO</name>
<evidence type="ECO:0000256" key="2">
    <source>
        <dbReference type="ARBA" id="ARBA00009840"/>
    </source>
</evidence>
<proteinExistence type="inferred from homology"/>
<organism evidence="7 8">
    <name type="scientific">Vicingus serpentipes</name>
    <dbReference type="NCBI Taxonomy" id="1926625"/>
    <lineage>
        <taxon>Bacteria</taxon>
        <taxon>Pseudomonadati</taxon>
        <taxon>Bacteroidota</taxon>
        <taxon>Flavobacteriia</taxon>
        <taxon>Flavobacteriales</taxon>
        <taxon>Vicingaceae</taxon>
        <taxon>Vicingus</taxon>
    </lineage>
</organism>
<keyword evidence="6" id="KW-0812">Transmembrane</keyword>
<keyword evidence="8" id="KW-1185">Reference proteome</keyword>